<gene>
    <name evidence="7" type="primary">SSK1</name>
    <name evidence="7" type="ORF">VE01_00534</name>
</gene>
<comment type="similarity">
    <text evidence="3">Belongs to the SSK1 family.</text>
</comment>
<feature type="compositionally biased region" description="Polar residues" evidence="5">
    <location>
        <begin position="50"/>
        <end position="60"/>
    </location>
</feature>
<feature type="region of interest" description="Disordered" evidence="5">
    <location>
        <begin position="1"/>
        <end position="214"/>
    </location>
</feature>
<dbReference type="PANTHER" id="PTHR43719">
    <property type="entry name" value="TWO-COMPONENT HISTIDINE KINASE"/>
    <property type="match status" value="1"/>
</dbReference>
<feature type="compositionally biased region" description="Basic and acidic residues" evidence="5">
    <location>
        <begin position="720"/>
        <end position="729"/>
    </location>
</feature>
<dbReference type="GeneID" id="28833920"/>
<feature type="domain" description="Response regulatory" evidence="6">
    <location>
        <begin position="552"/>
        <end position="701"/>
    </location>
</feature>
<dbReference type="EMBL" id="KV460206">
    <property type="protein sequence ID" value="OBU01569.1"/>
    <property type="molecule type" value="Genomic_DNA"/>
</dbReference>
<dbReference type="PANTHER" id="PTHR43719:SF28">
    <property type="entry name" value="PEROXIDE STRESS-ACTIVATED HISTIDINE KINASE MAK1-RELATED"/>
    <property type="match status" value="1"/>
</dbReference>
<evidence type="ECO:0000256" key="1">
    <source>
        <dbReference type="ARBA" id="ARBA00022553"/>
    </source>
</evidence>
<dbReference type="InterPro" id="IPR050956">
    <property type="entry name" value="2C_system_His_kinase"/>
</dbReference>
<dbReference type="SUPFAM" id="SSF52172">
    <property type="entry name" value="CheY-like"/>
    <property type="match status" value="1"/>
</dbReference>
<dbReference type="CDD" id="cd17546">
    <property type="entry name" value="REC_hyHK_CKI1_RcsC-like"/>
    <property type="match status" value="1"/>
</dbReference>
<evidence type="ECO:0000256" key="5">
    <source>
        <dbReference type="SAM" id="MobiDB-lite"/>
    </source>
</evidence>
<reference evidence="7 8" key="1">
    <citation type="submission" date="2016-03" db="EMBL/GenBank/DDBJ databases">
        <title>Comparative genomics of Pseudogymnoascus destructans, the fungus causing white-nose syndrome of bats.</title>
        <authorList>
            <person name="Palmer J.M."/>
            <person name="Drees K.P."/>
            <person name="Foster J.T."/>
            <person name="Lindner D.L."/>
        </authorList>
    </citation>
    <scope>NUCLEOTIDE SEQUENCE [LARGE SCALE GENOMIC DNA]</scope>
    <source>
        <strain evidence="7 8">UAMH 10579</strain>
    </source>
</reference>
<feature type="compositionally biased region" description="Basic and acidic residues" evidence="5">
    <location>
        <begin position="312"/>
        <end position="332"/>
    </location>
</feature>
<dbReference type="RefSeq" id="XP_018135301.1">
    <property type="nucleotide sequence ID" value="XM_018270065.2"/>
</dbReference>
<dbReference type="Proteomes" id="UP000091956">
    <property type="component" value="Unassembled WGS sequence"/>
</dbReference>
<reference evidence="8" key="2">
    <citation type="journal article" date="2018" name="Nat. Commun.">
        <title>Extreme sensitivity to ultraviolet light in the fungal pathogen causing white-nose syndrome of bats.</title>
        <authorList>
            <person name="Palmer J.M."/>
            <person name="Drees K.P."/>
            <person name="Foster J.T."/>
            <person name="Lindner D.L."/>
        </authorList>
    </citation>
    <scope>NUCLEOTIDE SEQUENCE [LARGE SCALE GENOMIC DNA]</scope>
    <source>
        <strain evidence="8">UAMH 10579</strain>
    </source>
</reference>
<protein>
    <submittedName>
        <fullName evidence="7">Ssk1 response regulator receiver</fullName>
    </submittedName>
</protein>
<keyword evidence="2" id="KW-0902">Two-component regulatory system</keyword>
<dbReference type="STRING" id="342668.A0A2P2SXI1"/>
<feature type="compositionally biased region" description="Low complexity" evidence="5">
    <location>
        <begin position="103"/>
        <end position="127"/>
    </location>
</feature>
<evidence type="ECO:0000313" key="7">
    <source>
        <dbReference type="EMBL" id="OBU01569.1"/>
    </source>
</evidence>
<feature type="region of interest" description="Disordered" evidence="5">
    <location>
        <begin position="720"/>
        <end position="763"/>
    </location>
</feature>
<keyword evidence="8" id="KW-1185">Reference proteome</keyword>
<sequence length="763" mass="82990">MHNLKRRIRAKFHRHNSTDSNSSSSDIQPQRLPGLSSSQRIPSTSPPAWRSSSNDASSVSLECDPRYRGAAEPVPHPHPLAQPQGGPPGATANLDDHDRDTETSTTLPSSLPTTAPSLSSPAANTPTEQEEGDKRIHDAEDLETERPELESNPELVEKQESGTHHPEQQQQQLENPGADDPIDDLEPGNGIQMPVNPSDSSQPRESERRQSLLPTQQTALIQTLLEIGKAANLESGRGEQGSASGQQSTINGSMLMRKIWVKRPNSSATLVTINEDDLVDDVRDMILRKYANSLGRNFDAPDVTLKICSRGDHARDHSRDHGRENRHERILGPEEPISRTIDANFPGGQTVHEALIIDVPVRPAPRQSPRATLYYHDELRPSESGTDYFPPMPVTLVPSPHHQGGVSMPASASSSIPHSISVLGTGHIPNLPSPGRKYAARPRVSRVTSSSPPVINGQQTPVSVGASGRTASPHGARSRVHPVLAEHSKTPPTPKPPTPPEIEAIAPGIVAPPPRDSSPAPSSRPKKPKRLMRNLPSMPGGMLNGASVPPINVLIVEDNIINLKLLEAFMKRLKVRWQTAMDGKDAMTKWRQGGFHLVLMDIQLPVMNGLEATREIRRLERLNGIGVFSSASSTAPEKPEEPEGEDKLPTPILFKSPVIIVALTASSLQSDRHEALASGCNDFLTKPVNFVWLERKVMEWGCMQALIDFDGWRKWKDFSAQEVQKDAPPKKSGGGGGKGKGKKSRMGAAREAVATSATIREEE</sequence>
<dbReference type="InterPro" id="IPR011006">
    <property type="entry name" value="CheY-like_superfamily"/>
</dbReference>
<dbReference type="FunFam" id="3.40.50.2300:FF:000146">
    <property type="entry name" value="Putative two-component response regulator SSK1p"/>
    <property type="match status" value="1"/>
</dbReference>
<feature type="compositionally biased region" description="Basic and acidic residues" evidence="5">
    <location>
        <begin position="132"/>
        <end position="167"/>
    </location>
</feature>
<name>A0A2P2SXI1_9PEZI</name>
<dbReference type="PROSITE" id="PS50110">
    <property type="entry name" value="RESPONSE_REGULATORY"/>
    <property type="match status" value="1"/>
</dbReference>
<dbReference type="InterPro" id="IPR001789">
    <property type="entry name" value="Sig_transdc_resp-reg_receiver"/>
</dbReference>
<evidence type="ECO:0000256" key="2">
    <source>
        <dbReference type="ARBA" id="ARBA00023012"/>
    </source>
</evidence>
<dbReference type="Pfam" id="PF00072">
    <property type="entry name" value="Response_reg"/>
    <property type="match status" value="1"/>
</dbReference>
<organism evidence="7 8">
    <name type="scientific">Pseudogymnoascus verrucosus</name>
    <dbReference type="NCBI Taxonomy" id="342668"/>
    <lineage>
        <taxon>Eukaryota</taxon>
        <taxon>Fungi</taxon>
        <taxon>Dikarya</taxon>
        <taxon>Ascomycota</taxon>
        <taxon>Pezizomycotina</taxon>
        <taxon>Leotiomycetes</taxon>
        <taxon>Thelebolales</taxon>
        <taxon>Thelebolaceae</taxon>
        <taxon>Pseudogymnoascus</taxon>
    </lineage>
</organism>
<evidence type="ECO:0000259" key="6">
    <source>
        <dbReference type="PROSITE" id="PS50110"/>
    </source>
</evidence>
<feature type="region of interest" description="Disordered" evidence="5">
    <location>
        <begin position="312"/>
        <end position="339"/>
    </location>
</feature>
<feature type="modified residue" description="4-aspartylphosphate" evidence="4">
    <location>
        <position position="601"/>
    </location>
</feature>
<keyword evidence="1 4" id="KW-0597">Phosphoprotein</keyword>
<evidence type="ECO:0000256" key="3">
    <source>
        <dbReference type="ARBA" id="ARBA00093463"/>
    </source>
</evidence>
<feature type="compositionally biased region" description="Low complexity" evidence="5">
    <location>
        <begin position="445"/>
        <end position="454"/>
    </location>
</feature>
<dbReference type="Gene3D" id="3.40.50.2300">
    <property type="match status" value="1"/>
</dbReference>
<evidence type="ECO:0000256" key="4">
    <source>
        <dbReference type="PROSITE-ProRule" id="PRU00169"/>
    </source>
</evidence>
<feature type="compositionally biased region" description="Pro residues" evidence="5">
    <location>
        <begin position="491"/>
        <end position="500"/>
    </location>
</feature>
<dbReference type="AlphaFoldDB" id="A0A2P2SXI1"/>
<accession>A0A2P2SXI1</accession>
<feature type="region of interest" description="Disordered" evidence="5">
    <location>
        <begin position="425"/>
        <end position="538"/>
    </location>
</feature>
<evidence type="ECO:0000313" key="8">
    <source>
        <dbReference type="Proteomes" id="UP000091956"/>
    </source>
</evidence>
<dbReference type="GO" id="GO:0000156">
    <property type="term" value="F:phosphorelay response regulator activity"/>
    <property type="evidence" value="ECO:0007669"/>
    <property type="project" value="UniProtKB-ARBA"/>
</dbReference>
<dbReference type="OrthoDB" id="21225at2759"/>
<feature type="compositionally biased region" description="Basic residues" evidence="5">
    <location>
        <begin position="1"/>
        <end position="15"/>
    </location>
</feature>
<proteinExistence type="inferred from homology"/>
<dbReference type="SMART" id="SM00448">
    <property type="entry name" value="REC"/>
    <property type="match status" value="1"/>
</dbReference>